<proteinExistence type="predicted"/>
<evidence type="ECO:0000259" key="7">
    <source>
        <dbReference type="Pfam" id="PF08123"/>
    </source>
</evidence>
<feature type="region of interest" description="Disordered" evidence="6">
    <location>
        <begin position="1"/>
        <end position="24"/>
    </location>
</feature>
<evidence type="ECO:0000313" key="9">
    <source>
        <dbReference type="Proteomes" id="UP001642484"/>
    </source>
</evidence>
<dbReference type="EC" id="2.1.1.360" evidence="1"/>
<evidence type="ECO:0000256" key="1">
    <source>
        <dbReference type="ARBA" id="ARBA00012190"/>
    </source>
</evidence>
<keyword evidence="3" id="KW-0156">Chromatin regulator</keyword>
<evidence type="ECO:0000256" key="3">
    <source>
        <dbReference type="ARBA" id="ARBA00022853"/>
    </source>
</evidence>
<dbReference type="PANTHER" id="PTHR21451:SF19">
    <property type="entry name" value="ACTIVATED IN BLOCKED UNFOLDED PROTEIN RESPONSE"/>
    <property type="match status" value="1"/>
</dbReference>
<evidence type="ECO:0000256" key="6">
    <source>
        <dbReference type="SAM" id="MobiDB-lite"/>
    </source>
</evidence>
<dbReference type="SUPFAM" id="SSF53335">
    <property type="entry name" value="S-adenosyl-L-methionine-dependent methyltransferases"/>
    <property type="match status" value="1"/>
</dbReference>
<name>A0ABP0PJV9_9DINO</name>
<sequence length="252" mass="27371">MGASCRRRQRLQDSTLPTPSLQERRVHQEELEIQQEQLLAAPPAPPDLGDALGALSRAYAGTGFGDDTADWEGVLSVDGINGFSNSALYGEINEQDFAELIFDLGLRPPAIIYDLGSGTGKLVNLAALIGFSATGIELEPGRHQRACTAARTLLRQVGDSLGGQPPRFLHTSFLEFDFSDADFVWANSIVFGPEMMEAVAKVARQMRPGSFVVTHKPLPGIGFELYREVDLRASWRPEGSVPFQVDLSSALV</sequence>
<feature type="domain" description="DOT1" evidence="7">
    <location>
        <begin position="83"/>
        <end position="223"/>
    </location>
</feature>
<evidence type="ECO:0000256" key="5">
    <source>
        <dbReference type="ARBA" id="ARBA00047770"/>
    </source>
</evidence>
<evidence type="ECO:0000256" key="2">
    <source>
        <dbReference type="ARBA" id="ARBA00020987"/>
    </source>
</evidence>
<dbReference type="CDD" id="cd02440">
    <property type="entry name" value="AdoMet_MTases"/>
    <property type="match status" value="1"/>
</dbReference>
<dbReference type="Gene3D" id="3.40.50.150">
    <property type="entry name" value="Vaccinia Virus protein VP39"/>
    <property type="match status" value="1"/>
</dbReference>
<feature type="compositionally biased region" description="Polar residues" evidence="6">
    <location>
        <begin position="12"/>
        <end position="21"/>
    </location>
</feature>
<protein>
    <recommendedName>
        <fullName evidence="2">Histone-lysine N-methyltransferase, H3 lysine-79 specific</fullName>
        <ecNumber evidence="1">2.1.1.360</ecNumber>
    </recommendedName>
    <alternativeName>
        <fullName evidence="4">Histone H3-K79 methyltransferase</fullName>
    </alternativeName>
</protein>
<evidence type="ECO:0000313" key="8">
    <source>
        <dbReference type="EMBL" id="CAK9076300.1"/>
    </source>
</evidence>
<organism evidence="8 9">
    <name type="scientific">Durusdinium trenchii</name>
    <dbReference type="NCBI Taxonomy" id="1381693"/>
    <lineage>
        <taxon>Eukaryota</taxon>
        <taxon>Sar</taxon>
        <taxon>Alveolata</taxon>
        <taxon>Dinophyceae</taxon>
        <taxon>Suessiales</taxon>
        <taxon>Symbiodiniaceae</taxon>
        <taxon>Durusdinium</taxon>
    </lineage>
</organism>
<evidence type="ECO:0000256" key="4">
    <source>
        <dbReference type="ARBA" id="ARBA00029821"/>
    </source>
</evidence>
<accession>A0ABP0PJV9</accession>
<gene>
    <name evidence="8" type="ORF">CCMP2556_LOCUS37591</name>
</gene>
<dbReference type="Proteomes" id="UP001642484">
    <property type="component" value="Unassembled WGS sequence"/>
</dbReference>
<dbReference type="InterPro" id="IPR025789">
    <property type="entry name" value="DOT1_dom"/>
</dbReference>
<dbReference type="EMBL" id="CAXAMN010023251">
    <property type="protein sequence ID" value="CAK9076300.1"/>
    <property type="molecule type" value="Genomic_DNA"/>
</dbReference>
<keyword evidence="9" id="KW-1185">Reference proteome</keyword>
<dbReference type="InterPro" id="IPR030445">
    <property type="entry name" value="H3-K79_meTrfase"/>
</dbReference>
<comment type="catalytic activity">
    <reaction evidence="5">
        <text>L-lysyl(79)-[histone H3] + 3 S-adenosyl-L-methionine = N(6),N(6),N(6)-trimethyl-L-lysyl(79)-[histone H3] + 3 S-adenosyl-L-homocysteine + 3 H(+)</text>
        <dbReference type="Rhea" id="RHEA:60328"/>
        <dbReference type="Rhea" id="RHEA-COMP:15549"/>
        <dbReference type="Rhea" id="RHEA-COMP:15552"/>
        <dbReference type="ChEBI" id="CHEBI:15378"/>
        <dbReference type="ChEBI" id="CHEBI:29969"/>
        <dbReference type="ChEBI" id="CHEBI:57856"/>
        <dbReference type="ChEBI" id="CHEBI:59789"/>
        <dbReference type="ChEBI" id="CHEBI:61961"/>
        <dbReference type="EC" id="2.1.1.360"/>
    </reaction>
</comment>
<dbReference type="PANTHER" id="PTHR21451">
    <property type="entry name" value="HISTONE H3 METHYLTRANSFERASE"/>
    <property type="match status" value="1"/>
</dbReference>
<dbReference type="InterPro" id="IPR029063">
    <property type="entry name" value="SAM-dependent_MTases_sf"/>
</dbReference>
<comment type="caution">
    <text evidence="8">The sequence shown here is derived from an EMBL/GenBank/DDBJ whole genome shotgun (WGS) entry which is preliminary data.</text>
</comment>
<dbReference type="Pfam" id="PF08123">
    <property type="entry name" value="DOT1"/>
    <property type="match status" value="1"/>
</dbReference>
<reference evidence="8 9" key="1">
    <citation type="submission" date="2024-02" db="EMBL/GenBank/DDBJ databases">
        <authorList>
            <person name="Chen Y."/>
            <person name="Shah S."/>
            <person name="Dougan E. K."/>
            <person name="Thang M."/>
            <person name="Chan C."/>
        </authorList>
    </citation>
    <scope>NUCLEOTIDE SEQUENCE [LARGE SCALE GENOMIC DNA]</scope>
</reference>